<evidence type="ECO:0000313" key="1">
    <source>
        <dbReference type="EMBL" id="SPU55891.1"/>
    </source>
</evidence>
<dbReference type="AlphaFoldDB" id="A0A2X1CNU2"/>
<dbReference type="Proteomes" id="UP000251186">
    <property type="component" value="Unassembled WGS sequence"/>
</dbReference>
<accession>A0A2X1CNU2</accession>
<gene>
    <name evidence="1" type="ORF">NCTC11166_03294</name>
</gene>
<name>A0A2X1CNU2_BREVE</name>
<dbReference type="EMBL" id="UAQP01000014">
    <property type="protein sequence ID" value="SPU55891.1"/>
    <property type="molecule type" value="Genomic_DNA"/>
</dbReference>
<reference evidence="1 2" key="1">
    <citation type="submission" date="2018-06" db="EMBL/GenBank/DDBJ databases">
        <authorList>
            <consortium name="Pathogen Informatics"/>
            <person name="Doyle S."/>
        </authorList>
    </citation>
    <scope>NUCLEOTIDE SEQUENCE [LARGE SCALE GENOMIC DNA]</scope>
    <source>
        <strain evidence="1 2">NCTC11166</strain>
    </source>
</reference>
<evidence type="ECO:0000313" key="2">
    <source>
        <dbReference type="Proteomes" id="UP000251186"/>
    </source>
</evidence>
<dbReference type="RefSeq" id="WP_112863722.1">
    <property type="nucleotide sequence ID" value="NZ_UAQP01000014.1"/>
</dbReference>
<sequence>MTADIVEFPARPAGEPVRVRRVAAAGDIVVLCLNATVGLWAAWPVAAVDDDGVVMGVTNRAGKMLGVGRLNCAPDVLAFRAADHDPEAFAALRWRTWMDQGDAVIAFAEIATVSS</sequence>
<proteinExistence type="predicted"/>
<organism evidence="1 2">
    <name type="scientific">Brevundimonas vesicularis</name>
    <name type="common">Pseudomonas vesicularis</name>
    <dbReference type="NCBI Taxonomy" id="41276"/>
    <lineage>
        <taxon>Bacteria</taxon>
        <taxon>Pseudomonadati</taxon>
        <taxon>Pseudomonadota</taxon>
        <taxon>Alphaproteobacteria</taxon>
        <taxon>Caulobacterales</taxon>
        <taxon>Caulobacteraceae</taxon>
        <taxon>Brevundimonas</taxon>
    </lineage>
</organism>
<protein>
    <submittedName>
        <fullName evidence="1">Uncharacterized protein</fullName>
    </submittedName>
</protein>